<dbReference type="Pfam" id="PF00381">
    <property type="entry name" value="PTS-HPr"/>
    <property type="match status" value="1"/>
</dbReference>
<keyword evidence="9" id="KW-1185">Reference proteome</keyword>
<evidence type="ECO:0000256" key="4">
    <source>
        <dbReference type="ARBA" id="ARBA00022679"/>
    </source>
</evidence>
<dbReference type="Proteomes" id="UP000240904">
    <property type="component" value="Unassembled WGS sequence"/>
</dbReference>
<dbReference type="Gene3D" id="3.40.50.510">
    <property type="entry name" value="Phosphotransferase system, mannose-type IIA component"/>
    <property type="match status" value="1"/>
</dbReference>
<organism evidence="8 9">
    <name type="scientific">Photobacterium lipolyticum</name>
    <dbReference type="NCBI Taxonomy" id="266810"/>
    <lineage>
        <taxon>Bacteria</taxon>
        <taxon>Pseudomonadati</taxon>
        <taxon>Pseudomonadota</taxon>
        <taxon>Gammaproteobacteria</taxon>
        <taxon>Vibrionales</taxon>
        <taxon>Vibrionaceae</taxon>
        <taxon>Photobacterium</taxon>
    </lineage>
</organism>
<keyword evidence="4" id="KW-0808">Transferase</keyword>
<feature type="domain" description="HPr" evidence="7">
    <location>
        <begin position="179"/>
        <end position="266"/>
    </location>
</feature>
<dbReference type="SUPFAM" id="SSF53062">
    <property type="entry name" value="PTS system fructose IIA component-like"/>
    <property type="match status" value="1"/>
</dbReference>
<dbReference type="Gene3D" id="3.30.1340.10">
    <property type="entry name" value="HPr-like"/>
    <property type="match status" value="1"/>
</dbReference>
<dbReference type="EMBL" id="PYMC01000001">
    <property type="protein sequence ID" value="PSW07518.1"/>
    <property type="molecule type" value="Genomic_DNA"/>
</dbReference>
<dbReference type="NCBIfam" id="TIGR02364">
    <property type="entry name" value="dha_pts"/>
    <property type="match status" value="1"/>
</dbReference>
<dbReference type="RefSeq" id="WP_107281670.1">
    <property type="nucleotide sequence ID" value="NZ_PYMC01000001.1"/>
</dbReference>
<proteinExistence type="predicted"/>
<dbReference type="PANTHER" id="PTHR38594">
    <property type="entry name" value="PEP-DEPENDENT DIHYDROXYACETONE KINASE, PHOSPHORYL DONOR SUBUNIT DHAM"/>
    <property type="match status" value="1"/>
</dbReference>
<dbReference type="GO" id="GO:0047324">
    <property type="term" value="F:phosphoenolpyruvate-glycerone phosphotransferase activity"/>
    <property type="evidence" value="ECO:0007669"/>
    <property type="project" value="UniProtKB-EC"/>
</dbReference>
<dbReference type="InterPro" id="IPR012844">
    <property type="entry name" value="DhaM_N"/>
</dbReference>
<dbReference type="InterPro" id="IPR000032">
    <property type="entry name" value="HPr-like"/>
</dbReference>
<dbReference type="SUPFAM" id="SSF55594">
    <property type="entry name" value="HPr-like"/>
    <property type="match status" value="1"/>
</dbReference>
<dbReference type="PROSITE" id="PS51350">
    <property type="entry name" value="PTS_HPR_DOM"/>
    <property type="match status" value="1"/>
</dbReference>
<evidence type="ECO:0000256" key="1">
    <source>
        <dbReference type="ARBA" id="ARBA00001113"/>
    </source>
</evidence>
<sequence length="279" mass="29293">MVNIVIVSHSQRLAEGVAELAAQMTQGRVKMAIAAGIDDPDNDNGKDIGTDAVAVMSAIEQVYCADGVLVLVDMGSAILSADMALELLGSEQAKAVYVCAAPLVEGSIAASIAAAAGMTIEQVIHEAHGALAAKYQQLNQTMPLPPEISSVASPAAAPLSSASISTDSRKAVIPQPAEQLQFSWQIQNPHGIHLRSAAAIVTAVSPFDADVWLSKGDQQINAKSINKIALLGLKHHDTVICITRGKEAVQALNAFRALAQRHFGEDFSGEGFHREDMAQ</sequence>
<dbReference type="OrthoDB" id="9765468at2"/>
<comment type="catalytic activity">
    <reaction evidence="1">
        <text>dihydroxyacetone + phosphoenolpyruvate = dihydroxyacetone phosphate + pyruvate</text>
        <dbReference type="Rhea" id="RHEA:18381"/>
        <dbReference type="ChEBI" id="CHEBI:15361"/>
        <dbReference type="ChEBI" id="CHEBI:16016"/>
        <dbReference type="ChEBI" id="CHEBI:57642"/>
        <dbReference type="ChEBI" id="CHEBI:58702"/>
        <dbReference type="EC" id="2.7.1.121"/>
    </reaction>
</comment>
<dbReference type="CDD" id="cd00367">
    <property type="entry name" value="PTS-HPr_like"/>
    <property type="match status" value="1"/>
</dbReference>
<dbReference type="PROSITE" id="PS51096">
    <property type="entry name" value="PTS_EIIA_TYPE_4"/>
    <property type="match status" value="1"/>
</dbReference>
<dbReference type="PRINTS" id="PR00107">
    <property type="entry name" value="PHOSPHOCPHPR"/>
</dbReference>
<evidence type="ECO:0000313" key="9">
    <source>
        <dbReference type="Proteomes" id="UP000240904"/>
    </source>
</evidence>
<gene>
    <name evidence="8" type="ORF">C9I89_02050</name>
</gene>
<dbReference type="NCBIfam" id="TIGR01003">
    <property type="entry name" value="PTS_HPr_family"/>
    <property type="match status" value="1"/>
</dbReference>
<dbReference type="GO" id="GO:0016020">
    <property type="term" value="C:membrane"/>
    <property type="evidence" value="ECO:0007669"/>
    <property type="project" value="InterPro"/>
</dbReference>
<comment type="subunit">
    <text evidence="5">Homodimer. The dihydroxyacetone kinase complex is composed of a homodimer of DhaM, a homodimer of DhaK and the subunit DhaL.</text>
</comment>
<accession>A0A2T3N513</accession>
<dbReference type="PANTHER" id="PTHR38594:SF1">
    <property type="entry name" value="PEP-DEPENDENT DIHYDROXYACETONE KINASE, PHOSPHORYL DONOR SUBUNIT DHAM"/>
    <property type="match status" value="1"/>
</dbReference>
<dbReference type="InterPro" id="IPR035895">
    <property type="entry name" value="HPr-like_sf"/>
</dbReference>
<name>A0A2T3N513_9GAMM</name>
<protein>
    <recommendedName>
        <fullName evidence="3">phosphoenolpyruvate--glycerone phosphotransferase</fullName>
        <ecNumber evidence="3">2.7.1.121</ecNumber>
    </recommendedName>
</protein>
<evidence type="ECO:0000256" key="3">
    <source>
        <dbReference type="ARBA" id="ARBA00012095"/>
    </source>
</evidence>
<evidence type="ECO:0000259" key="7">
    <source>
        <dbReference type="PROSITE" id="PS51350"/>
    </source>
</evidence>
<evidence type="ECO:0000256" key="5">
    <source>
        <dbReference type="ARBA" id="ARBA00046577"/>
    </source>
</evidence>
<dbReference type="GO" id="GO:0009401">
    <property type="term" value="P:phosphoenolpyruvate-dependent sugar phosphotransferase system"/>
    <property type="evidence" value="ECO:0007669"/>
    <property type="project" value="InterPro"/>
</dbReference>
<comment type="function">
    <text evidence="2">Component of the dihydroxyacetone kinase complex, which is responsible for the phosphoenolpyruvate (PEP)-dependent phosphorylation of dihydroxyacetone. DhaM serves as the phosphoryl donor. Is phosphorylated by phosphoenolpyruvate in an EI- and HPr-dependent reaction, and a phosphorelay system on histidine residues finally leads to phosphoryl transfer to DhaL and dihydroxyacetone.</text>
</comment>
<dbReference type="GO" id="GO:0019563">
    <property type="term" value="P:glycerol catabolic process"/>
    <property type="evidence" value="ECO:0007669"/>
    <property type="project" value="InterPro"/>
</dbReference>
<evidence type="ECO:0000259" key="6">
    <source>
        <dbReference type="PROSITE" id="PS51096"/>
    </source>
</evidence>
<comment type="caution">
    <text evidence="8">The sequence shown here is derived from an EMBL/GenBank/DDBJ whole genome shotgun (WGS) entry which is preliminary data.</text>
</comment>
<dbReference type="Pfam" id="PF03610">
    <property type="entry name" value="EIIA-man"/>
    <property type="match status" value="1"/>
</dbReference>
<evidence type="ECO:0000256" key="2">
    <source>
        <dbReference type="ARBA" id="ARBA00002788"/>
    </source>
</evidence>
<reference evidence="8 9" key="1">
    <citation type="submission" date="2018-03" db="EMBL/GenBank/DDBJ databases">
        <title>Whole genome sequencing of Histamine producing bacteria.</title>
        <authorList>
            <person name="Butler K."/>
        </authorList>
    </citation>
    <scope>NUCLEOTIDE SEQUENCE [LARGE SCALE GENOMIC DNA]</scope>
    <source>
        <strain evidence="8 9">DSM 16190</strain>
    </source>
</reference>
<dbReference type="EC" id="2.7.1.121" evidence="3"/>
<dbReference type="AlphaFoldDB" id="A0A2T3N513"/>
<dbReference type="InterPro" id="IPR004701">
    <property type="entry name" value="PTS_EIIA_man-typ"/>
</dbReference>
<dbReference type="InterPro" id="IPR036662">
    <property type="entry name" value="PTS_EIIA_man-typ_sf"/>
</dbReference>
<evidence type="ECO:0000313" key="8">
    <source>
        <dbReference type="EMBL" id="PSW07518.1"/>
    </source>
</evidence>
<feature type="domain" description="PTS EIIA type-4" evidence="6">
    <location>
        <begin position="1"/>
        <end position="138"/>
    </location>
</feature>
<dbReference type="InterPro" id="IPR039643">
    <property type="entry name" value="DhaM"/>
</dbReference>